<accession>A0A4Y7KV35</accession>
<reference evidence="1 2" key="1">
    <citation type="journal article" date="2018" name="Science">
        <title>The opium poppy genome and morphinan production.</title>
        <authorList>
            <person name="Guo L."/>
            <person name="Winzer T."/>
            <person name="Yang X."/>
            <person name="Li Y."/>
            <person name="Ning Z."/>
            <person name="He Z."/>
            <person name="Teodor R."/>
            <person name="Lu Y."/>
            <person name="Bowser T.A."/>
            <person name="Graham I.A."/>
            <person name="Ye K."/>
        </authorList>
    </citation>
    <scope>NUCLEOTIDE SEQUENCE [LARGE SCALE GENOMIC DNA]</scope>
    <source>
        <strain evidence="2">cv. HN1</strain>
        <tissue evidence="1">Leaves</tissue>
    </source>
</reference>
<dbReference type="EMBL" id="CM010723">
    <property type="protein sequence ID" value="RZC76252.1"/>
    <property type="molecule type" value="Genomic_DNA"/>
</dbReference>
<sequence length="199" mass="23240">MAEWGGSVKIDAVPMFRQLQKRFQLVPDDYRLQIYNRRERVDQAVFRTKGPSPASSYFLVELYPRNLFLDFTSHGPNVDFRLDNEELNRALSEVTKREAHGPERPIYIFLQYQKPKMSFLKMFRNVQVANDTDCPHCTPTDKQPVLDYYEAALADMPNRFLELNEIETMYHCLKEAENCCKVAQVVFRDDQCEVAFGPG</sequence>
<dbReference type="Proteomes" id="UP000316621">
    <property type="component" value="Chromosome 9"/>
</dbReference>
<gene>
    <name evidence="1" type="ORF">C5167_000317</name>
</gene>
<organism evidence="1 2">
    <name type="scientific">Papaver somniferum</name>
    <name type="common">Opium poppy</name>
    <dbReference type="NCBI Taxonomy" id="3469"/>
    <lineage>
        <taxon>Eukaryota</taxon>
        <taxon>Viridiplantae</taxon>
        <taxon>Streptophyta</taxon>
        <taxon>Embryophyta</taxon>
        <taxon>Tracheophyta</taxon>
        <taxon>Spermatophyta</taxon>
        <taxon>Magnoliopsida</taxon>
        <taxon>Ranunculales</taxon>
        <taxon>Papaveraceae</taxon>
        <taxon>Papaveroideae</taxon>
        <taxon>Papaver</taxon>
    </lineage>
</organism>
<evidence type="ECO:0000313" key="1">
    <source>
        <dbReference type="EMBL" id="RZC76252.1"/>
    </source>
</evidence>
<dbReference type="AlphaFoldDB" id="A0A4Y7KV35"/>
<keyword evidence="2" id="KW-1185">Reference proteome</keyword>
<proteinExistence type="predicted"/>
<protein>
    <submittedName>
        <fullName evidence="1">Uncharacterized protein</fullName>
    </submittedName>
</protein>
<dbReference type="Gramene" id="RZC76252">
    <property type="protein sequence ID" value="RZC76252"/>
    <property type="gene ID" value="C5167_000317"/>
</dbReference>
<name>A0A4Y7KV35_PAPSO</name>
<evidence type="ECO:0000313" key="2">
    <source>
        <dbReference type="Proteomes" id="UP000316621"/>
    </source>
</evidence>